<feature type="compositionally biased region" description="Pro residues" evidence="1">
    <location>
        <begin position="26"/>
        <end position="37"/>
    </location>
</feature>
<evidence type="ECO:0000313" key="4">
    <source>
        <dbReference type="Proteomes" id="UP000590740"/>
    </source>
</evidence>
<sequence>MNPSQPGNPQNPQQNPGATQPLQPGYVPPPGYPPQMPGYPQGYPMPQGYPPQMPAGYPMPQGYPPQMPAGYPMPQGYPPQMPGYPPGYVPAMPMPAMMPPPAPSAATGAVPAPKPVSAAVPVAMPTPSMPAPSAVAAAMPVPSAAAPVAAAPADDAGEAAVAVEHVEGQVYHPPALTHIEAGPPPNKFVQMWRKAGASSLLLSIAIHAGLGVGALFIVFTSGVMDKQVDFLPGGGTAAGAKASSDLQHKVQQKKRSSVNKSMPMKKLVSTSVNSSISLPEAPPDSLDMPDMSAMMGGGALGAGGSLGLAGAGGGFGKGVGMGAANGFVTLPPSMRSRCSTQERLEKLRQNGGTPECEAAVSASLEWLKTQQNADGSWGRNNKCAMTGLALLCYLGRCETPESPFYGENVMKGIMFLIEAQKKNKNKLFSQGEKGNAPVYEHGIATYALGEMYTLARLGSKSLPGMREAFEQGVKLIIDNQQDSGSWVYDGDTGFYAGKKSREDLSVAGWQFQALKAAKNTSLKIDGLHTAIGKLTKYLEDKQTKDGGFGVTNRDAHYNQWSLSGVGILGLQTMAKGKTTPIKKGIKFLRDFITAEPLDWNKNCNLYCWYYYTQAFFQQGGDDWKFYNQQFLPQVLSAQQADGSFKAGRPNWPSGDATDAIYRQCLCTLQLEVYYRYLKVGDREESSFFDK</sequence>
<comment type="caution">
    <text evidence="3">The sequence shown here is derived from an EMBL/GenBank/DDBJ whole genome shotgun (WGS) entry which is preliminary data.</text>
</comment>
<dbReference type="Proteomes" id="UP000590740">
    <property type="component" value="Unassembled WGS sequence"/>
</dbReference>
<dbReference type="SUPFAM" id="SSF48239">
    <property type="entry name" value="Terpenoid cyclases/Protein prenyltransferases"/>
    <property type="match status" value="1"/>
</dbReference>
<gene>
    <name evidence="3" type="ORF">HNQ65_000433</name>
</gene>
<dbReference type="CDD" id="cd00688">
    <property type="entry name" value="ISOPREN_C2_like"/>
    <property type="match status" value="1"/>
</dbReference>
<keyword evidence="2" id="KW-0812">Transmembrane</keyword>
<reference evidence="3 4" key="1">
    <citation type="submission" date="2020-08" db="EMBL/GenBank/DDBJ databases">
        <title>Genomic Encyclopedia of Type Strains, Phase IV (KMG-IV): sequencing the most valuable type-strain genomes for metagenomic binning, comparative biology and taxonomic classification.</title>
        <authorList>
            <person name="Goeker M."/>
        </authorList>
    </citation>
    <scope>NUCLEOTIDE SEQUENCE [LARGE SCALE GENOMIC DNA]</scope>
    <source>
        <strain evidence="3 4">DSM 12252</strain>
    </source>
</reference>
<dbReference type="AlphaFoldDB" id="A0A7W7Y762"/>
<feature type="region of interest" description="Disordered" evidence="1">
    <location>
        <begin position="240"/>
        <end position="264"/>
    </location>
</feature>
<keyword evidence="4" id="KW-1185">Reference proteome</keyword>
<feature type="region of interest" description="Disordered" evidence="1">
    <location>
        <begin position="1"/>
        <end position="43"/>
    </location>
</feature>
<feature type="transmembrane region" description="Helical" evidence="2">
    <location>
        <begin position="200"/>
        <end position="219"/>
    </location>
</feature>
<dbReference type="Gene3D" id="1.50.10.20">
    <property type="match status" value="2"/>
</dbReference>
<organism evidence="3 4">
    <name type="scientific">Prosthecobacter vanneervenii</name>
    <dbReference type="NCBI Taxonomy" id="48466"/>
    <lineage>
        <taxon>Bacteria</taxon>
        <taxon>Pseudomonadati</taxon>
        <taxon>Verrucomicrobiota</taxon>
        <taxon>Verrucomicrobiia</taxon>
        <taxon>Verrucomicrobiales</taxon>
        <taxon>Verrucomicrobiaceae</taxon>
        <taxon>Prosthecobacter</taxon>
    </lineage>
</organism>
<protein>
    <recommendedName>
        <fullName evidence="5">Squalene cyclase C-terminal domain-containing protein</fullName>
    </recommendedName>
</protein>
<accession>A0A7W7Y762</accession>
<feature type="compositionally biased region" description="Low complexity" evidence="1">
    <location>
        <begin position="1"/>
        <end position="25"/>
    </location>
</feature>
<dbReference type="EMBL" id="JACHIG010000001">
    <property type="protein sequence ID" value="MBB5030879.1"/>
    <property type="molecule type" value="Genomic_DNA"/>
</dbReference>
<evidence type="ECO:0008006" key="5">
    <source>
        <dbReference type="Google" id="ProtNLM"/>
    </source>
</evidence>
<name>A0A7W7Y762_9BACT</name>
<keyword evidence="2" id="KW-0472">Membrane</keyword>
<evidence type="ECO:0000256" key="1">
    <source>
        <dbReference type="SAM" id="MobiDB-lite"/>
    </source>
</evidence>
<dbReference type="InterPro" id="IPR008930">
    <property type="entry name" value="Terpenoid_cyclase/PrenylTrfase"/>
</dbReference>
<proteinExistence type="predicted"/>
<keyword evidence="2" id="KW-1133">Transmembrane helix</keyword>
<evidence type="ECO:0000313" key="3">
    <source>
        <dbReference type="EMBL" id="MBB5030879.1"/>
    </source>
</evidence>
<evidence type="ECO:0000256" key="2">
    <source>
        <dbReference type="SAM" id="Phobius"/>
    </source>
</evidence>
<dbReference type="RefSeq" id="WP_184337831.1">
    <property type="nucleotide sequence ID" value="NZ_JACHIG010000001.1"/>
</dbReference>